<protein>
    <submittedName>
        <fullName evidence="4">SDR family oxidoreductase</fullName>
    </submittedName>
</protein>
<dbReference type="PRINTS" id="PR00081">
    <property type="entry name" value="GDHRDH"/>
</dbReference>
<dbReference type="Gene3D" id="3.40.50.720">
    <property type="entry name" value="NAD(P)-binding Rossmann-like Domain"/>
    <property type="match status" value="1"/>
</dbReference>
<organism evidence="4 5">
    <name type="scientific">Leptolyngbya subtilissima DQ-A4</name>
    <dbReference type="NCBI Taxonomy" id="2933933"/>
    <lineage>
        <taxon>Bacteria</taxon>
        <taxon>Bacillati</taxon>
        <taxon>Cyanobacteriota</taxon>
        <taxon>Cyanophyceae</taxon>
        <taxon>Leptolyngbyales</taxon>
        <taxon>Leptolyngbyaceae</taxon>
        <taxon>Leptolyngbya group</taxon>
        <taxon>Leptolyngbya</taxon>
    </lineage>
</organism>
<keyword evidence="2" id="KW-0560">Oxidoreductase</keyword>
<dbReference type="Pfam" id="PF00106">
    <property type="entry name" value="adh_short"/>
    <property type="match status" value="1"/>
</dbReference>
<proteinExistence type="inferred from homology"/>
<dbReference type="CDD" id="cd05374">
    <property type="entry name" value="17beta-HSD-like_SDR_c"/>
    <property type="match status" value="1"/>
</dbReference>
<sequence length="278" mass="29878">MASPVVIVTGCSSGIGKALCQAFHRQGCRVVATARRLEAIDDLKAQGILTLPLDVTDSVAMNSVIDTVLAQIGRIDILVNNAGFGQFGPLMDLSPAQIHAQFQTNVLAPFELMQQVAPVMKEQRSGTIVNIGSISGIVTTPFSGAYSASKAALHSLSEALRMELAPFGIHVVTVQPGAIQSNFGQAADQGLTGVLSPDSWYAPLESKIRARAVLSQANATPVHDFAEQLVALVMKPHPPTTIRLGRKSRWLPLLKRLLPPKLMDFLLKRQFGLTQMPR</sequence>
<evidence type="ECO:0000313" key="5">
    <source>
        <dbReference type="Proteomes" id="UP001482513"/>
    </source>
</evidence>
<dbReference type="PROSITE" id="PS00061">
    <property type="entry name" value="ADH_SHORT"/>
    <property type="match status" value="1"/>
</dbReference>
<dbReference type="NCBIfam" id="NF004284">
    <property type="entry name" value="PRK05693.1"/>
    <property type="match status" value="1"/>
</dbReference>
<evidence type="ECO:0000256" key="1">
    <source>
        <dbReference type="ARBA" id="ARBA00006484"/>
    </source>
</evidence>
<gene>
    <name evidence="4" type="ORF">NC992_02490</name>
</gene>
<dbReference type="EMBL" id="JAMPKX010000001">
    <property type="protein sequence ID" value="MEP0945730.1"/>
    <property type="molecule type" value="Genomic_DNA"/>
</dbReference>
<accession>A0ABV0JYW9</accession>
<dbReference type="SUPFAM" id="SSF51735">
    <property type="entry name" value="NAD(P)-binding Rossmann-fold domains"/>
    <property type="match status" value="1"/>
</dbReference>
<dbReference type="InterPro" id="IPR036291">
    <property type="entry name" value="NAD(P)-bd_dom_sf"/>
</dbReference>
<comment type="caution">
    <text evidence="4">The sequence shown here is derived from an EMBL/GenBank/DDBJ whole genome shotgun (WGS) entry which is preliminary data.</text>
</comment>
<dbReference type="RefSeq" id="WP_190698946.1">
    <property type="nucleotide sequence ID" value="NZ_JAMPKX010000001.1"/>
</dbReference>
<dbReference type="PANTHER" id="PTHR44169:SF6">
    <property type="entry name" value="NADPH-DEPENDENT 1-ACYLDIHYDROXYACETONE PHOSPHATE REDUCTASE"/>
    <property type="match status" value="1"/>
</dbReference>
<keyword evidence="5" id="KW-1185">Reference proteome</keyword>
<reference evidence="4 5" key="1">
    <citation type="submission" date="2022-04" db="EMBL/GenBank/DDBJ databases">
        <title>Positive selection, recombination, and allopatry shape intraspecific diversity of widespread and dominant cyanobacteria.</title>
        <authorList>
            <person name="Wei J."/>
            <person name="Shu W."/>
            <person name="Hu C."/>
        </authorList>
    </citation>
    <scope>NUCLEOTIDE SEQUENCE [LARGE SCALE GENOMIC DNA]</scope>
    <source>
        <strain evidence="4 5">DQ-A4</strain>
    </source>
</reference>
<dbReference type="InterPro" id="IPR002347">
    <property type="entry name" value="SDR_fam"/>
</dbReference>
<dbReference type="Proteomes" id="UP001482513">
    <property type="component" value="Unassembled WGS sequence"/>
</dbReference>
<evidence type="ECO:0000256" key="3">
    <source>
        <dbReference type="RuleBase" id="RU000363"/>
    </source>
</evidence>
<dbReference type="PANTHER" id="PTHR44169">
    <property type="entry name" value="NADPH-DEPENDENT 1-ACYLDIHYDROXYACETONE PHOSPHATE REDUCTASE"/>
    <property type="match status" value="1"/>
</dbReference>
<name>A0ABV0JYW9_9CYAN</name>
<dbReference type="PRINTS" id="PR00080">
    <property type="entry name" value="SDRFAMILY"/>
</dbReference>
<evidence type="ECO:0000256" key="2">
    <source>
        <dbReference type="ARBA" id="ARBA00023002"/>
    </source>
</evidence>
<comment type="similarity">
    <text evidence="1 3">Belongs to the short-chain dehydrogenases/reductases (SDR) family.</text>
</comment>
<dbReference type="InterPro" id="IPR020904">
    <property type="entry name" value="Sc_DH/Rdtase_CS"/>
</dbReference>
<evidence type="ECO:0000313" key="4">
    <source>
        <dbReference type="EMBL" id="MEP0945730.1"/>
    </source>
</evidence>